<feature type="transmembrane region" description="Helical" evidence="6">
    <location>
        <begin position="259"/>
        <end position="279"/>
    </location>
</feature>
<dbReference type="Proteomes" id="UP000235114">
    <property type="component" value="Unassembled WGS sequence"/>
</dbReference>
<evidence type="ECO:0000256" key="4">
    <source>
        <dbReference type="ARBA" id="ARBA00022989"/>
    </source>
</evidence>
<feature type="transmembrane region" description="Helical" evidence="6">
    <location>
        <begin position="140"/>
        <end position="164"/>
    </location>
</feature>
<evidence type="ECO:0000313" key="9">
    <source>
        <dbReference type="Proteomes" id="UP000234951"/>
    </source>
</evidence>
<feature type="transmembrane region" description="Helical" evidence="6">
    <location>
        <begin position="231"/>
        <end position="253"/>
    </location>
</feature>
<dbReference type="OrthoDB" id="9784538at2"/>
<dbReference type="GO" id="GO:0022857">
    <property type="term" value="F:transmembrane transporter activity"/>
    <property type="evidence" value="ECO:0007669"/>
    <property type="project" value="InterPro"/>
</dbReference>
<organism evidence="7 9">
    <name type="scientific">Bacillus canaveralius</name>
    <dbReference type="NCBI Taxonomy" id="1403243"/>
    <lineage>
        <taxon>Bacteria</taxon>
        <taxon>Bacillati</taxon>
        <taxon>Bacillota</taxon>
        <taxon>Bacilli</taxon>
        <taxon>Bacillales</taxon>
        <taxon>Bacillaceae</taxon>
        <taxon>Bacillus</taxon>
    </lineage>
</organism>
<evidence type="ECO:0000256" key="2">
    <source>
        <dbReference type="ARBA" id="ARBA00022475"/>
    </source>
</evidence>
<dbReference type="PANTHER" id="PTHR32196">
    <property type="entry name" value="ABC TRANSPORTER PERMEASE PROTEIN YPHD-RELATED-RELATED"/>
    <property type="match status" value="1"/>
</dbReference>
<dbReference type="CDD" id="cd06579">
    <property type="entry name" value="TM_PBP1_transp_AraH_like"/>
    <property type="match status" value="1"/>
</dbReference>
<protein>
    <submittedName>
        <fullName evidence="7">ABC transporter permease</fullName>
    </submittedName>
</protein>
<dbReference type="Proteomes" id="UP000234951">
    <property type="component" value="Unassembled WGS sequence"/>
</dbReference>
<sequence>MSKVKIETNNVNLEQYNPAIKISAWINENKQVLSIFLILLIISTYFSFAANAFFSYGNFFNLIQQLAPNLIVVVAMTFIITTGGIDLSVGSIVALSSAVTATALQAGIGSPVTLTIVIAAGLAIGIVNGYITAFQNIPPFIVTLSSMIFVRGIALLITGGYSIAISREHGLTNIGLGTLFGVPVSALLAIIIAGLGAVALKNSRFGIYVTGIGANEEAVRRSGVDTRKVKLITYMMSGGAAALAGLIISSRLASGSSNIGMMFELDIIAAVVLGGTALMGGKGTMIGSLIGVVIIGVINNGLTLLQVSPYIIQIIEGFVLLLAVILNIRVFGFRKNN</sequence>
<evidence type="ECO:0000256" key="1">
    <source>
        <dbReference type="ARBA" id="ARBA00004651"/>
    </source>
</evidence>
<keyword evidence="4 6" id="KW-1133">Transmembrane helix</keyword>
<dbReference type="EMBL" id="PGVA01000032">
    <property type="protein sequence ID" value="PLR81630.1"/>
    <property type="molecule type" value="Genomic_DNA"/>
</dbReference>
<keyword evidence="2" id="KW-1003">Cell membrane</keyword>
<accession>A0A2N5GJX4</accession>
<feature type="transmembrane region" description="Helical" evidence="6">
    <location>
        <begin position="176"/>
        <end position="200"/>
    </location>
</feature>
<evidence type="ECO:0000313" key="7">
    <source>
        <dbReference type="EMBL" id="PLR81630.1"/>
    </source>
</evidence>
<evidence type="ECO:0000313" key="8">
    <source>
        <dbReference type="EMBL" id="PLR89907.1"/>
    </source>
</evidence>
<dbReference type="EMBL" id="PGVD01000076">
    <property type="protein sequence ID" value="PLR89907.1"/>
    <property type="molecule type" value="Genomic_DNA"/>
</dbReference>
<feature type="transmembrane region" description="Helical" evidence="6">
    <location>
        <begin position="286"/>
        <end position="304"/>
    </location>
</feature>
<gene>
    <name evidence="7" type="ORF">CU635_14310</name>
    <name evidence="8" type="ORF">CVD25_20825</name>
</gene>
<dbReference type="GO" id="GO:0005886">
    <property type="term" value="C:plasma membrane"/>
    <property type="evidence" value="ECO:0007669"/>
    <property type="project" value="UniProtKB-SubCell"/>
</dbReference>
<comment type="subcellular location">
    <subcellularLocation>
        <location evidence="1">Cell membrane</location>
        <topology evidence="1">Multi-pass membrane protein</topology>
    </subcellularLocation>
</comment>
<comment type="caution">
    <text evidence="7">The sequence shown here is derived from an EMBL/GenBank/DDBJ whole genome shotgun (WGS) entry which is preliminary data.</text>
</comment>
<keyword evidence="10" id="KW-1185">Reference proteome</keyword>
<name>A0A2N5GJX4_9BACI</name>
<keyword evidence="3 6" id="KW-0812">Transmembrane</keyword>
<dbReference type="PANTHER" id="PTHR32196:SF72">
    <property type="entry name" value="RIBOSE IMPORT PERMEASE PROTEIN RBSC"/>
    <property type="match status" value="1"/>
</dbReference>
<dbReference type="InterPro" id="IPR001851">
    <property type="entry name" value="ABC_transp_permease"/>
</dbReference>
<evidence type="ECO:0000256" key="6">
    <source>
        <dbReference type="SAM" id="Phobius"/>
    </source>
</evidence>
<dbReference type="AlphaFoldDB" id="A0A2N5GJX4"/>
<evidence type="ECO:0000256" key="5">
    <source>
        <dbReference type="ARBA" id="ARBA00023136"/>
    </source>
</evidence>
<feature type="transmembrane region" description="Helical" evidence="6">
    <location>
        <begin position="32"/>
        <end position="56"/>
    </location>
</feature>
<evidence type="ECO:0000313" key="10">
    <source>
        <dbReference type="Proteomes" id="UP000235114"/>
    </source>
</evidence>
<feature type="transmembrane region" description="Helical" evidence="6">
    <location>
        <begin position="114"/>
        <end position="133"/>
    </location>
</feature>
<dbReference type="RefSeq" id="WP_101578059.1">
    <property type="nucleotide sequence ID" value="NZ_PGVA01000032.1"/>
</dbReference>
<reference evidence="8 10" key="2">
    <citation type="submission" date="2017-12" db="EMBL/GenBank/DDBJ databases">
        <title>Comparative Functional Genomics of Dry Heat Resistant strains isolated from the Viking Spacecraft.</title>
        <authorList>
            <person name="Seuylemezian A."/>
            <person name="Cooper K."/>
            <person name="Vaishampayan P."/>
        </authorList>
    </citation>
    <scope>NUCLEOTIDE SEQUENCE [LARGE SCALE GENOMIC DNA]</scope>
    <source>
        <strain evidence="8 10">ATCC 29669</strain>
    </source>
</reference>
<evidence type="ECO:0000256" key="3">
    <source>
        <dbReference type="ARBA" id="ARBA00022692"/>
    </source>
</evidence>
<feature type="transmembrane region" description="Helical" evidence="6">
    <location>
        <begin position="310"/>
        <end position="331"/>
    </location>
</feature>
<dbReference type="Pfam" id="PF02653">
    <property type="entry name" value="BPD_transp_2"/>
    <property type="match status" value="1"/>
</dbReference>
<reference evidence="7 9" key="1">
    <citation type="submission" date="2017-11" db="EMBL/GenBank/DDBJ databases">
        <title>Comparitive Functional Genomics of Dry Heat Resistant strains isolated from the Viking Spacecraft.</title>
        <authorList>
            <person name="Seuylemezian A."/>
            <person name="Cooper K."/>
            <person name="Vaishampayan P."/>
        </authorList>
    </citation>
    <scope>NUCLEOTIDE SEQUENCE [LARGE SCALE GENOMIC DNA]</scope>
    <source>
        <strain evidence="7 9">M4.6</strain>
    </source>
</reference>
<keyword evidence="5 6" id="KW-0472">Membrane</keyword>
<proteinExistence type="predicted"/>